<evidence type="ECO:0000256" key="10">
    <source>
        <dbReference type="ARBA" id="ARBA00022989"/>
    </source>
</evidence>
<feature type="transmembrane region" description="Helical" evidence="13">
    <location>
        <begin position="12"/>
        <end position="32"/>
    </location>
</feature>
<organism evidence="16 17">
    <name type="scientific">Telluria antibiotica</name>
    <dbReference type="NCBI Taxonomy" id="2717319"/>
    <lineage>
        <taxon>Bacteria</taxon>
        <taxon>Pseudomonadati</taxon>
        <taxon>Pseudomonadota</taxon>
        <taxon>Betaproteobacteria</taxon>
        <taxon>Burkholderiales</taxon>
        <taxon>Oxalobacteraceae</taxon>
        <taxon>Telluria group</taxon>
        <taxon>Telluria</taxon>
    </lineage>
</organism>
<evidence type="ECO:0000259" key="14">
    <source>
        <dbReference type="PROSITE" id="PS50109"/>
    </source>
</evidence>
<feature type="domain" description="Histidine kinase" evidence="14">
    <location>
        <begin position="235"/>
        <end position="447"/>
    </location>
</feature>
<dbReference type="PANTHER" id="PTHR45436">
    <property type="entry name" value="SENSOR HISTIDINE KINASE YKOH"/>
    <property type="match status" value="1"/>
</dbReference>
<dbReference type="InterPro" id="IPR005467">
    <property type="entry name" value="His_kinase_dom"/>
</dbReference>
<dbReference type="InterPro" id="IPR050428">
    <property type="entry name" value="TCS_sensor_his_kinase"/>
</dbReference>
<comment type="subcellular location">
    <subcellularLocation>
        <location evidence="2">Membrane</location>
        <topology evidence="2">Multi-pass membrane protein</topology>
    </subcellularLocation>
</comment>
<dbReference type="GO" id="GO:0016301">
    <property type="term" value="F:kinase activity"/>
    <property type="evidence" value="ECO:0007669"/>
    <property type="project" value="UniProtKB-KW"/>
</dbReference>
<dbReference type="InterPro" id="IPR003660">
    <property type="entry name" value="HAMP_dom"/>
</dbReference>
<dbReference type="EC" id="2.7.13.3" evidence="3"/>
<sequence>MSRVAPSLQVRLLGLMFGVLAALWAATLALTLSDTRHELDELLDAHLAQSASLLLVQDADNDGDAEARDAPVLHHYAPRVAFQVWRDGRLVQRSANAPGQSFGPASGRDGFSSVRVADTDWRVFAAYDPARRRQVYVGERPGARDEILRAVLRGVSWPLALALPVLGLATWWTVRRGLAPLRRLGGTLAARGADALEPVPAEGMFAEMLPLATSLNDLLRRIADLLANERRFTADAAHELRTPVAAIRMQAQVARAATDGAARARALDGLLAGCDRAARLIDQLLTLARVESAQAPDMATVDLAAVVRGVMAELAPTALAKGQQFELDAPEPCAVRGNALLLAVLARNLVDNAVRYAPLGAPVCVCVRREGNEIVLDVEDGGPGLDDAGLVRLGERFYRPAGSAAPGSGLGWSIVRRIAAVHGARVDVRRSARWGGLAVGVRFAAGHPS</sequence>
<keyword evidence="12 13" id="KW-0472">Membrane</keyword>
<keyword evidence="5" id="KW-0808">Transferase</keyword>
<evidence type="ECO:0000256" key="5">
    <source>
        <dbReference type="ARBA" id="ARBA00022679"/>
    </source>
</evidence>
<evidence type="ECO:0000256" key="8">
    <source>
        <dbReference type="ARBA" id="ARBA00022777"/>
    </source>
</evidence>
<reference evidence="16 17" key="1">
    <citation type="submission" date="2020-03" db="EMBL/GenBank/DDBJ databases">
        <title>Genome sequence of strain Massilia sp. TW-1.</title>
        <authorList>
            <person name="Chaudhary D.K."/>
        </authorList>
    </citation>
    <scope>NUCLEOTIDE SEQUENCE [LARGE SCALE GENOMIC DNA]</scope>
    <source>
        <strain evidence="16 17">TW-1</strain>
    </source>
</reference>
<evidence type="ECO:0000259" key="15">
    <source>
        <dbReference type="PROSITE" id="PS50885"/>
    </source>
</evidence>
<dbReference type="Gene3D" id="3.30.565.10">
    <property type="entry name" value="Histidine kinase-like ATPase, C-terminal domain"/>
    <property type="match status" value="1"/>
</dbReference>
<dbReference type="PANTHER" id="PTHR45436:SF14">
    <property type="entry name" value="SENSOR PROTEIN QSEC"/>
    <property type="match status" value="1"/>
</dbReference>
<dbReference type="Pfam" id="PF02518">
    <property type="entry name" value="HATPase_c"/>
    <property type="match status" value="1"/>
</dbReference>
<evidence type="ECO:0000313" key="16">
    <source>
        <dbReference type="EMBL" id="NIA53384.1"/>
    </source>
</evidence>
<dbReference type="Pfam" id="PF00512">
    <property type="entry name" value="HisKA"/>
    <property type="match status" value="1"/>
</dbReference>
<evidence type="ECO:0000256" key="12">
    <source>
        <dbReference type="ARBA" id="ARBA00023136"/>
    </source>
</evidence>
<dbReference type="InterPro" id="IPR003661">
    <property type="entry name" value="HisK_dim/P_dom"/>
</dbReference>
<dbReference type="SMART" id="SM00388">
    <property type="entry name" value="HisKA"/>
    <property type="match status" value="1"/>
</dbReference>
<evidence type="ECO:0000256" key="2">
    <source>
        <dbReference type="ARBA" id="ARBA00004141"/>
    </source>
</evidence>
<dbReference type="InterPro" id="IPR003594">
    <property type="entry name" value="HATPase_dom"/>
</dbReference>
<dbReference type="InterPro" id="IPR013727">
    <property type="entry name" value="2CSK_N"/>
</dbReference>
<keyword evidence="9" id="KW-0067">ATP-binding</keyword>
<keyword evidence="10 13" id="KW-1133">Transmembrane helix</keyword>
<dbReference type="Proteomes" id="UP000716322">
    <property type="component" value="Unassembled WGS sequence"/>
</dbReference>
<proteinExistence type="predicted"/>
<keyword evidence="8 16" id="KW-0418">Kinase</keyword>
<keyword evidence="7" id="KW-0547">Nucleotide-binding</keyword>
<keyword evidence="11" id="KW-0902">Two-component regulatory system</keyword>
<keyword evidence="6 13" id="KW-0812">Transmembrane</keyword>
<dbReference type="InterPro" id="IPR004358">
    <property type="entry name" value="Sig_transdc_His_kin-like_C"/>
</dbReference>
<evidence type="ECO:0000256" key="11">
    <source>
        <dbReference type="ARBA" id="ARBA00023012"/>
    </source>
</evidence>
<dbReference type="SUPFAM" id="SSF47384">
    <property type="entry name" value="Homodimeric domain of signal transducing histidine kinase"/>
    <property type="match status" value="1"/>
</dbReference>
<keyword evidence="4" id="KW-0597">Phosphoprotein</keyword>
<dbReference type="SUPFAM" id="SSF55874">
    <property type="entry name" value="ATPase domain of HSP90 chaperone/DNA topoisomerase II/histidine kinase"/>
    <property type="match status" value="1"/>
</dbReference>
<name>A0ABX0P9N0_9BURK</name>
<dbReference type="InterPro" id="IPR036097">
    <property type="entry name" value="HisK_dim/P_sf"/>
</dbReference>
<dbReference type="PRINTS" id="PR00344">
    <property type="entry name" value="BCTRLSENSOR"/>
</dbReference>
<dbReference type="RefSeq" id="WP_166857894.1">
    <property type="nucleotide sequence ID" value="NZ_JAAQOM010000003.1"/>
</dbReference>
<evidence type="ECO:0000256" key="4">
    <source>
        <dbReference type="ARBA" id="ARBA00022553"/>
    </source>
</evidence>
<dbReference type="Gene3D" id="1.10.287.130">
    <property type="match status" value="1"/>
</dbReference>
<evidence type="ECO:0000256" key="6">
    <source>
        <dbReference type="ARBA" id="ARBA00022692"/>
    </source>
</evidence>
<evidence type="ECO:0000256" key="7">
    <source>
        <dbReference type="ARBA" id="ARBA00022741"/>
    </source>
</evidence>
<evidence type="ECO:0000313" key="17">
    <source>
        <dbReference type="Proteomes" id="UP000716322"/>
    </source>
</evidence>
<dbReference type="SMART" id="SM00387">
    <property type="entry name" value="HATPase_c"/>
    <property type="match status" value="1"/>
</dbReference>
<evidence type="ECO:0000256" key="9">
    <source>
        <dbReference type="ARBA" id="ARBA00022840"/>
    </source>
</evidence>
<keyword evidence="17" id="KW-1185">Reference proteome</keyword>
<accession>A0ABX0P9N0</accession>
<dbReference type="PROSITE" id="PS50885">
    <property type="entry name" value="HAMP"/>
    <property type="match status" value="1"/>
</dbReference>
<protein>
    <recommendedName>
        <fullName evidence="3">histidine kinase</fullName>
        <ecNumber evidence="3">2.7.13.3</ecNumber>
    </recommendedName>
</protein>
<dbReference type="PROSITE" id="PS50109">
    <property type="entry name" value="HIS_KIN"/>
    <property type="match status" value="1"/>
</dbReference>
<dbReference type="InterPro" id="IPR036890">
    <property type="entry name" value="HATPase_C_sf"/>
</dbReference>
<gene>
    <name evidence="16" type="ORF">HAV22_06920</name>
</gene>
<comment type="caution">
    <text evidence="16">The sequence shown here is derived from an EMBL/GenBank/DDBJ whole genome shotgun (WGS) entry which is preliminary data.</text>
</comment>
<comment type="catalytic activity">
    <reaction evidence="1">
        <text>ATP + protein L-histidine = ADP + protein N-phospho-L-histidine.</text>
        <dbReference type="EC" id="2.7.13.3"/>
    </reaction>
</comment>
<feature type="domain" description="HAMP" evidence="15">
    <location>
        <begin position="175"/>
        <end position="227"/>
    </location>
</feature>
<evidence type="ECO:0000256" key="1">
    <source>
        <dbReference type="ARBA" id="ARBA00000085"/>
    </source>
</evidence>
<feature type="transmembrane region" description="Helical" evidence="13">
    <location>
        <begin position="155"/>
        <end position="174"/>
    </location>
</feature>
<dbReference type="Pfam" id="PF08521">
    <property type="entry name" value="2CSK_N"/>
    <property type="match status" value="1"/>
</dbReference>
<evidence type="ECO:0000256" key="3">
    <source>
        <dbReference type="ARBA" id="ARBA00012438"/>
    </source>
</evidence>
<evidence type="ECO:0000256" key="13">
    <source>
        <dbReference type="SAM" id="Phobius"/>
    </source>
</evidence>
<dbReference type="EMBL" id="JAAQOM010000003">
    <property type="protein sequence ID" value="NIA53384.1"/>
    <property type="molecule type" value="Genomic_DNA"/>
</dbReference>
<dbReference type="CDD" id="cd00082">
    <property type="entry name" value="HisKA"/>
    <property type="match status" value="1"/>
</dbReference>